<organism evidence="1 2">
    <name type="scientific">Halosimplex pelagicum</name>
    <dbReference type="NCBI Taxonomy" id="869886"/>
    <lineage>
        <taxon>Archaea</taxon>
        <taxon>Methanobacteriati</taxon>
        <taxon>Methanobacteriota</taxon>
        <taxon>Stenosarchaea group</taxon>
        <taxon>Halobacteria</taxon>
        <taxon>Halobacteriales</taxon>
        <taxon>Haloarculaceae</taxon>
        <taxon>Halosimplex</taxon>
    </lineage>
</organism>
<dbReference type="Proteomes" id="UP000509346">
    <property type="component" value="Chromosome"/>
</dbReference>
<keyword evidence="2" id="KW-1185">Reference proteome</keyword>
<proteinExistence type="predicted"/>
<dbReference type="RefSeq" id="WP_179922187.1">
    <property type="nucleotide sequence ID" value="NZ_CP058909.1"/>
</dbReference>
<dbReference type="EMBL" id="CP058909">
    <property type="protein sequence ID" value="QLH81814.1"/>
    <property type="molecule type" value="Genomic_DNA"/>
</dbReference>
<reference evidence="1 2" key="1">
    <citation type="submission" date="2020-07" db="EMBL/GenBank/DDBJ databases">
        <title>Halosimplex litoreum sp. nov. and Halosimplex rubrum sp. nov., isolated from different salt environments.</title>
        <authorList>
            <person name="Cui H."/>
        </authorList>
    </citation>
    <scope>NUCLEOTIDE SEQUENCE [LARGE SCALE GENOMIC DNA]</scope>
    <source>
        <strain evidence="1 2">R2</strain>
    </source>
</reference>
<dbReference type="KEGG" id="hpel:HZS54_09335"/>
<name>A0A7D5TTV7_9EURY</name>
<gene>
    <name evidence="1" type="ORF">HZS54_09335</name>
</gene>
<dbReference type="OrthoDB" id="218982at2157"/>
<evidence type="ECO:0000313" key="1">
    <source>
        <dbReference type="EMBL" id="QLH81814.1"/>
    </source>
</evidence>
<dbReference type="AlphaFoldDB" id="A0A7D5TTV7"/>
<dbReference type="GeneID" id="56082790"/>
<evidence type="ECO:0000313" key="2">
    <source>
        <dbReference type="Proteomes" id="UP000509346"/>
    </source>
</evidence>
<accession>A0A7D5TTV7</accession>
<sequence>MAQANANWQLYVEENVLVADFPADMETNESVFAAVNEEFERLASREEVDTHVSVMGMDAPLNSDVFEKAQEAAAVGTEFGITTWILVSEGIKNRALQSKVGTIEGVDTEVASSVDEAMELAGR</sequence>
<protein>
    <submittedName>
        <fullName evidence="1">Uncharacterized protein</fullName>
    </submittedName>
</protein>